<protein>
    <recommendedName>
        <fullName evidence="8">4-coumarate--CoA ligase</fullName>
    </recommendedName>
</protein>
<proteinExistence type="inferred from homology"/>
<reference evidence="6" key="1">
    <citation type="submission" date="2022-01" db="EMBL/GenBank/DDBJ databases">
        <authorList>
            <person name="King R."/>
        </authorList>
    </citation>
    <scope>NUCLEOTIDE SEQUENCE</scope>
</reference>
<dbReference type="Gene3D" id="3.30.300.30">
    <property type="match status" value="1"/>
</dbReference>
<dbReference type="Pfam" id="PF13193">
    <property type="entry name" value="AMP-binding_C"/>
    <property type="match status" value="1"/>
</dbReference>
<evidence type="ECO:0000256" key="3">
    <source>
        <dbReference type="ARBA" id="ARBA00023140"/>
    </source>
</evidence>
<dbReference type="GO" id="GO:0004467">
    <property type="term" value="F:long-chain fatty acid-CoA ligase activity"/>
    <property type="evidence" value="ECO:0007669"/>
    <property type="project" value="TreeGrafter"/>
</dbReference>
<dbReference type="FunFam" id="3.30.300.30:FF:000007">
    <property type="entry name" value="4-coumarate--CoA ligase 2"/>
    <property type="match status" value="1"/>
</dbReference>
<dbReference type="PANTHER" id="PTHR24096:SF422">
    <property type="entry name" value="BCDNA.GH02901"/>
    <property type="match status" value="1"/>
</dbReference>
<dbReference type="GO" id="GO:0046949">
    <property type="term" value="P:fatty-acyl-CoA biosynthetic process"/>
    <property type="evidence" value="ECO:0007669"/>
    <property type="project" value="TreeGrafter"/>
</dbReference>
<evidence type="ECO:0000259" key="5">
    <source>
        <dbReference type="Pfam" id="PF13193"/>
    </source>
</evidence>
<dbReference type="InterPro" id="IPR025110">
    <property type="entry name" value="AMP-bd_C"/>
</dbReference>
<evidence type="ECO:0008006" key="8">
    <source>
        <dbReference type="Google" id="ProtNLM"/>
    </source>
</evidence>
<dbReference type="InterPro" id="IPR000873">
    <property type="entry name" value="AMP-dep_synth/lig_dom"/>
</dbReference>
<dbReference type="InterPro" id="IPR042099">
    <property type="entry name" value="ANL_N_sf"/>
</dbReference>
<evidence type="ECO:0000256" key="1">
    <source>
        <dbReference type="ARBA" id="ARBA00004275"/>
    </source>
</evidence>
<dbReference type="SUPFAM" id="SSF56801">
    <property type="entry name" value="Acetyl-CoA synthetase-like"/>
    <property type="match status" value="1"/>
</dbReference>
<gene>
    <name evidence="6" type="ORF">PHYEVI_LOCUS9592</name>
</gene>
<comment type="similarity">
    <text evidence="2">Belongs to the ATP-dependent AMP-binding enzyme family.</text>
</comment>
<dbReference type="PANTHER" id="PTHR24096">
    <property type="entry name" value="LONG-CHAIN-FATTY-ACID--COA LIGASE"/>
    <property type="match status" value="1"/>
</dbReference>
<dbReference type="CDD" id="cd05911">
    <property type="entry name" value="Firefly_Luc_like"/>
    <property type="match status" value="1"/>
</dbReference>
<evidence type="ECO:0000256" key="2">
    <source>
        <dbReference type="ARBA" id="ARBA00006432"/>
    </source>
</evidence>
<feature type="domain" description="AMP-binding enzyme C-terminal" evidence="5">
    <location>
        <begin position="486"/>
        <end position="562"/>
    </location>
</feature>
<organism evidence="6 7">
    <name type="scientific">Phyllotreta striolata</name>
    <name type="common">Striped flea beetle</name>
    <name type="synonym">Crioceris striolata</name>
    <dbReference type="NCBI Taxonomy" id="444603"/>
    <lineage>
        <taxon>Eukaryota</taxon>
        <taxon>Metazoa</taxon>
        <taxon>Ecdysozoa</taxon>
        <taxon>Arthropoda</taxon>
        <taxon>Hexapoda</taxon>
        <taxon>Insecta</taxon>
        <taxon>Pterygota</taxon>
        <taxon>Neoptera</taxon>
        <taxon>Endopterygota</taxon>
        <taxon>Coleoptera</taxon>
        <taxon>Polyphaga</taxon>
        <taxon>Cucujiformia</taxon>
        <taxon>Chrysomeloidea</taxon>
        <taxon>Chrysomelidae</taxon>
        <taxon>Galerucinae</taxon>
        <taxon>Alticini</taxon>
        <taxon>Phyllotreta</taxon>
    </lineage>
</organism>
<dbReference type="InterPro" id="IPR045851">
    <property type="entry name" value="AMP-bd_C_sf"/>
</dbReference>
<dbReference type="Proteomes" id="UP001153712">
    <property type="component" value="Chromosome 6"/>
</dbReference>
<dbReference type="Pfam" id="PF00501">
    <property type="entry name" value="AMP-binding"/>
    <property type="match status" value="1"/>
</dbReference>
<feature type="domain" description="AMP-dependent synthetase/ligase" evidence="4">
    <location>
        <begin position="68"/>
        <end position="436"/>
    </location>
</feature>
<evidence type="ECO:0000259" key="4">
    <source>
        <dbReference type="Pfam" id="PF00501"/>
    </source>
</evidence>
<accession>A0A9N9TWN1</accession>
<comment type="subcellular location">
    <subcellularLocation>
        <location evidence="1">Peroxisome</location>
    </subcellularLocation>
</comment>
<dbReference type="GO" id="GO:0005777">
    <property type="term" value="C:peroxisome"/>
    <property type="evidence" value="ECO:0007669"/>
    <property type="project" value="UniProtKB-SubCell"/>
</dbReference>
<dbReference type="OrthoDB" id="10253869at2759"/>
<keyword evidence="3" id="KW-0576">Peroxisome</keyword>
<keyword evidence="7" id="KW-1185">Reference proteome</keyword>
<dbReference type="PROSITE" id="PS00455">
    <property type="entry name" value="AMP_BINDING"/>
    <property type="match status" value="1"/>
</dbReference>
<name>A0A9N9TWN1_PHYSR</name>
<sequence>MSLLRKIASKRLLSPVAGARRSAFQRGNATGIRNGIVSSGLEDVVVPEIPIVDYVFENIGKWEHLVAAECGVTGRKYTYGQVRTKTKNFGAALRRKFKLEKGDVVAIVLPNVPEFPIVTLGALRAGLICTTVNPIYTPDEVSRQLTDSSAKVIITLNELWPLANAAANLAKKNIPIITINSQVNQATPQGAANFSELADADNDIPATSISSEDLAFLPYSSGTTGLPKGVQLTHANIVTNSVQIDHPEVKFSLTSTPDHQDICNGVLPLFHIYGFTVLCMFQLRIGARLITLPKFTPEYYVGSLKKHKPHMLYVAPPIAIFLSKFPHLTSEDFASVRGIVNGAASLGPLDSQKLIEKIKRDVPILQGYGLTETSPAVSTTRLNDYNKPECIGSIGRPVPNTVVKIVNPDDPAGGALGPNELGELLVKGPQVMKGYFHRPEENEKAFADGWFRTGDMMYYNEQGFLFVKDRLKELIKVKGFQVAPAELEEIIRDFPDVIDAAVIGIPHEAYGECPRAYVVPRPNTKIDVQKLNDYVNSKVANYKQLKGGVNVVESIPKNPSGKILRRQLKLMYEKEKK</sequence>
<evidence type="ECO:0000313" key="7">
    <source>
        <dbReference type="Proteomes" id="UP001153712"/>
    </source>
</evidence>
<dbReference type="InterPro" id="IPR020845">
    <property type="entry name" value="AMP-binding_CS"/>
</dbReference>
<dbReference type="Gene3D" id="3.40.50.12780">
    <property type="entry name" value="N-terminal domain of ligase-like"/>
    <property type="match status" value="1"/>
</dbReference>
<evidence type="ECO:0000313" key="6">
    <source>
        <dbReference type="EMBL" id="CAG9863295.1"/>
    </source>
</evidence>
<dbReference type="EMBL" id="OU900099">
    <property type="protein sequence ID" value="CAG9863295.1"/>
    <property type="molecule type" value="Genomic_DNA"/>
</dbReference>
<dbReference type="AlphaFoldDB" id="A0A9N9TWN1"/>